<dbReference type="InterPro" id="IPR001789">
    <property type="entry name" value="Sig_transdc_resp-reg_receiver"/>
</dbReference>
<dbReference type="PROSITE" id="PS50043">
    <property type="entry name" value="HTH_LUXR_2"/>
    <property type="match status" value="1"/>
</dbReference>
<feature type="domain" description="HTH luxR-type" evidence="5">
    <location>
        <begin position="129"/>
        <end position="199"/>
    </location>
</feature>
<dbReference type="InterPro" id="IPR039420">
    <property type="entry name" value="WalR-like"/>
</dbReference>
<dbReference type="Pfam" id="PF00196">
    <property type="entry name" value="GerE"/>
    <property type="match status" value="1"/>
</dbReference>
<evidence type="ECO:0000259" key="6">
    <source>
        <dbReference type="PROSITE" id="PS50110"/>
    </source>
</evidence>
<dbReference type="EMBL" id="JAPCID010000071">
    <property type="protein sequence ID" value="MDA0142002.1"/>
    <property type="molecule type" value="Genomic_DNA"/>
</dbReference>
<dbReference type="Gene3D" id="3.40.50.2300">
    <property type="match status" value="1"/>
</dbReference>
<dbReference type="PANTHER" id="PTHR43214">
    <property type="entry name" value="TWO-COMPONENT RESPONSE REGULATOR"/>
    <property type="match status" value="1"/>
</dbReference>
<keyword evidence="1" id="KW-0805">Transcription regulation</keyword>
<protein>
    <submittedName>
        <fullName evidence="7">Response regulator transcription factor</fullName>
    </submittedName>
</protein>
<evidence type="ECO:0000256" key="4">
    <source>
        <dbReference type="PROSITE-ProRule" id="PRU00169"/>
    </source>
</evidence>
<comment type="caution">
    <text evidence="7">The sequence shown here is derived from an EMBL/GenBank/DDBJ whole genome shotgun (WGS) entry which is preliminary data.</text>
</comment>
<dbReference type="InterPro" id="IPR016032">
    <property type="entry name" value="Sig_transdc_resp-reg_C-effctor"/>
</dbReference>
<evidence type="ECO:0000256" key="3">
    <source>
        <dbReference type="ARBA" id="ARBA00023163"/>
    </source>
</evidence>
<dbReference type="CDD" id="cd06170">
    <property type="entry name" value="LuxR_C_like"/>
    <property type="match status" value="1"/>
</dbReference>
<gene>
    <name evidence="7" type="ORF">OJ962_31235</name>
</gene>
<reference evidence="7" key="1">
    <citation type="submission" date="2022-10" db="EMBL/GenBank/DDBJ databases">
        <title>The WGS of Solirubrobacter sp. CPCC 204708.</title>
        <authorList>
            <person name="Jiang Z."/>
        </authorList>
    </citation>
    <scope>NUCLEOTIDE SEQUENCE</scope>
    <source>
        <strain evidence="7">CPCC 204708</strain>
    </source>
</reference>
<evidence type="ECO:0000256" key="2">
    <source>
        <dbReference type="ARBA" id="ARBA00023125"/>
    </source>
</evidence>
<dbReference type="PANTHER" id="PTHR43214:SF24">
    <property type="entry name" value="TRANSCRIPTIONAL REGULATORY PROTEIN NARL-RELATED"/>
    <property type="match status" value="1"/>
</dbReference>
<accession>A0ABT4RTU6</accession>
<dbReference type="Proteomes" id="UP001147700">
    <property type="component" value="Unassembled WGS sequence"/>
</dbReference>
<dbReference type="InterPro" id="IPR011006">
    <property type="entry name" value="CheY-like_superfamily"/>
</dbReference>
<evidence type="ECO:0000313" key="7">
    <source>
        <dbReference type="EMBL" id="MDA0142002.1"/>
    </source>
</evidence>
<dbReference type="RefSeq" id="WP_202956304.1">
    <property type="nucleotide sequence ID" value="NZ_JAPCID010000071.1"/>
</dbReference>
<organism evidence="7 8">
    <name type="scientific">Solirubrobacter deserti</name>
    <dbReference type="NCBI Taxonomy" id="2282478"/>
    <lineage>
        <taxon>Bacteria</taxon>
        <taxon>Bacillati</taxon>
        <taxon>Actinomycetota</taxon>
        <taxon>Thermoleophilia</taxon>
        <taxon>Solirubrobacterales</taxon>
        <taxon>Solirubrobacteraceae</taxon>
        <taxon>Solirubrobacter</taxon>
    </lineage>
</organism>
<name>A0ABT4RTU6_9ACTN</name>
<dbReference type="InterPro" id="IPR000792">
    <property type="entry name" value="Tscrpt_reg_LuxR_C"/>
</dbReference>
<sequence length="199" mass="21486">MQPLNVIVAADSALLRAGLTHLLTDHGITVVAQAVDGAELKRKARAHRPDMAVVALKEPPVREDLPLLVLAHAPDPDVALDLLDDRPAGAGYLLEERIPDVGRFIGAVREVAAGGSVLDPAVVPEVLGRRTARDAFTAREREVLGLMAQGRSNRAIAQAAFLSERAVERHVTAIFDKLRLPPSSRTHRRVLAVRAHLQC</sequence>
<dbReference type="SUPFAM" id="SSF52172">
    <property type="entry name" value="CheY-like"/>
    <property type="match status" value="1"/>
</dbReference>
<keyword evidence="8" id="KW-1185">Reference proteome</keyword>
<evidence type="ECO:0000256" key="1">
    <source>
        <dbReference type="ARBA" id="ARBA00023015"/>
    </source>
</evidence>
<feature type="domain" description="Response regulatory" evidence="6">
    <location>
        <begin position="5"/>
        <end position="144"/>
    </location>
</feature>
<evidence type="ECO:0000313" key="8">
    <source>
        <dbReference type="Proteomes" id="UP001147700"/>
    </source>
</evidence>
<evidence type="ECO:0000259" key="5">
    <source>
        <dbReference type="PROSITE" id="PS50043"/>
    </source>
</evidence>
<dbReference type="PROSITE" id="PS50110">
    <property type="entry name" value="RESPONSE_REGULATORY"/>
    <property type="match status" value="1"/>
</dbReference>
<keyword evidence="3" id="KW-0804">Transcription</keyword>
<keyword evidence="2" id="KW-0238">DNA-binding</keyword>
<dbReference type="PRINTS" id="PR00038">
    <property type="entry name" value="HTHLUXR"/>
</dbReference>
<dbReference type="SMART" id="SM00421">
    <property type="entry name" value="HTH_LUXR"/>
    <property type="match status" value="1"/>
</dbReference>
<dbReference type="SUPFAM" id="SSF46894">
    <property type="entry name" value="C-terminal effector domain of the bipartite response regulators"/>
    <property type="match status" value="1"/>
</dbReference>
<comment type="caution">
    <text evidence="4">Lacks conserved residue(s) required for the propagation of feature annotation.</text>
</comment>
<proteinExistence type="predicted"/>